<evidence type="ECO:0000259" key="7">
    <source>
        <dbReference type="PROSITE" id="PS50994"/>
    </source>
</evidence>
<dbReference type="InterPro" id="IPR036397">
    <property type="entry name" value="RNaseH_sf"/>
</dbReference>
<reference evidence="8 9" key="1">
    <citation type="submission" date="2019-09" db="EMBL/GenBank/DDBJ databases">
        <title>Bird 10,000 Genomes (B10K) Project - Family phase.</title>
        <authorList>
            <person name="Zhang G."/>
        </authorList>
    </citation>
    <scope>NUCLEOTIDE SEQUENCE [LARGE SCALE GENOMIC DNA]</scope>
    <source>
        <strain evidence="8">B10K-CU-031-01</strain>
        <tissue evidence="8">Muscle</tissue>
    </source>
</reference>
<feature type="non-terminal residue" evidence="8">
    <location>
        <position position="1"/>
    </location>
</feature>
<keyword evidence="2" id="KW-0548">Nucleotidyltransferase</keyword>
<comment type="caution">
    <text evidence="8">The sequence shown here is derived from an EMBL/GenBank/DDBJ whole genome shotgun (WGS) entry which is preliminary data.</text>
</comment>
<dbReference type="PANTHER" id="PTHR41694:SF3">
    <property type="entry name" value="RNA-DIRECTED DNA POLYMERASE-RELATED"/>
    <property type="match status" value="1"/>
</dbReference>
<feature type="non-terminal residue" evidence="8">
    <location>
        <position position="96"/>
    </location>
</feature>
<dbReference type="AlphaFoldDB" id="A0A7K8LTN9"/>
<dbReference type="GO" id="GO:0004519">
    <property type="term" value="F:endonuclease activity"/>
    <property type="evidence" value="ECO:0007669"/>
    <property type="project" value="UniProtKB-KW"/>
</dbReference>
<dbReference type="InterPro" id="IPR012337">
    <property type="entry name" value="RNaseH-like_sf"/>
</dbReference>
<evidence type="ECO:0000256" key="6">
    <source>
        <dbReference type="ARBA" id="ARBA00022918"/>
    </source>
</evidence>
<dbReference type="PROSITE" id="PS50994">
    <property type="entry name" value="INTEGRASE"/>
    <property type="match status" value="1"/>
</dbReference>
<dbReference type="Gene3D" id="3.30.420.10">
    <property type="entry name" value="Ribonuclease H-like superfamily/Ribonuclease H"/>
    <property type="match status" value="1"/>
</dbReference>
<gene>
    <name evidence="8" type="primary">Ervk18_1</name>
    <name evidence="8" type="ORF">ARDKOR_R15130</name>
</gene>
<keyword evidence="1" id="KW-0808">Transferase</keyword>
<dbReference type="GO" id="GO:0015074">
    <property type="term" value="P:DNA integration"/>
    <property type="evidence" value="ECO:0007669"/>
    <property type="project" value="InterPro"/>
</dbReference>
<evidence type="ECO:0000256" key="1">
    <source>
        <dbReference type="ARBA" id="ARBA00022679"/>
    </source>
</evidence>
<keyword evidence="9" id="KW-1185">Reference proteome</keyword>
<name>A0A7K8LTN9_9AVES</name>
<accession>A0A7K8LTN9</accession>
<keyword evidence="6" id="KW-0695">RNA-directed DNA polymerase</keyword>
<keyword evidence="3" id="KW-0540">Nuclease</keyword>
<dbReference type="EMBL" id="VWPR01005572">
    <property type="protein sequence ID" value="NXE30735.1"/>
    <property type="molecule type" value="Genomic_DNA"/>
</dbReference>
<proteinExistence type="predicted"/>
<protein>
    <submittedName>
        <fullName evidence="8">POK18 protein</fullName>
    </submittedName>
</protein>
<evidence type="ECO:0000256" key="2">
    <source>
        <dbReference type="ARBA" id="ARBA00022695"/>
    </source>
</evidence>
<evidence type="ECO:0000256" key="3">
    <source>
        <dbReference type="ARBA" id="ARBA00022722"/>
    </source>
</evidence>
<dbReference type="GO" id="GO:0016787">
    <property type="term" value="F:hydrolase activity"/>
    <property type="evidence" value="ECO:0007669"/>
    <property type="project" value="UniProtKB-KW"/>
</dbReference>
<organism evidence="8 9">
    <name type="scientific">Ardeotis kori</name>
    <dbReference type="NCBI Taxonomy" id="89386"/>
    <lineage>
        <taxon>Eukaryota</taxon>
        <taxon>Metazoa</taxon>
        <taxon>Chordata</taxon>
        <taxon>Craniata</taxon>
        <taxon>Vertebrata</taxon>
        <taxon>Euteleostomi</taxon>
        <taxon>Archelosauria</taxon>
        <taxon>Archosauria</taxon>
        <taxon>Dinosauria</taxon>
        <taxon>Saurischia</taxon>
        <taxon>Theropoda</taxon>
        <taxon>Coelurosauria</taxon>
        <taxon>Aves</taxon>
        <taxon>Neognathae</taxon>
        <taxon>Neoaves</taxon>
        <taxon>Otidimorphae</taxon>
        <taxon>Otidiformes</taxon>
        <taxon>Otididae</taxon>
        <taxon>Ardeotis</taxon>
    </lineage>
</organism>
<dbReference type="GO" id="GO:0003964">
    <property type="term" value="F:RNA-directed DNA polymerase activity"/>
    <property type="evidence" value="ECO:0007669"/>
    <property type="project" value="UniProtKB-KW"/>
</dbReference>
<evidence type="ECO:0000256" key="5">
    <source>
        <dbReference type="ARBA" id="ARBA00022801"/>
    </source>
</evidence>
<evidence type="ECO:0000313" key="8">
    <source>
        <dbReference type="EMBL" id="NXE30735.1"/>
    </source>
</evidence>
<evidence type="ECO:0000313" key="9">
    <source>
        <dbReference type="Proteomes" id="UP000560386"/>
    </source>
</evidence>
<feature type="domain" description="Integrase catalytic" evidence="7">
    <location>
        <begin position="1"/>
        <end position="71"/>
    </location>
</feature>
<sequence length="96" mass="10569">VEHVTGIPHNPTGQAIIERAHGTLKNMLLKQEGAMEGKSASEKLAKAMYVLNFLNQWSDNSSPIQKHFGSSTVHYTIRGQAPVMIKNLETGNWEGP</sequence>
<keyword evidence="4" id="KW-0255">Endonuclease</keyword>
<dbReference type="InterPro" id="IPR001584">
    <property type="entry name" value="Integrase_cat-core"/>
</dbReference>
<dbReference type="SUPFAM" id="SSF53098">
    <property type="entry name" value="Ribonuclease H-like"/>
    <property type="match status" value="1"/>
</dbReference>
<dbReference type="Proteomes" id="UP000560386">
    <property type="component" value="Unassembled WGS sequence"/>
</dbReference>
<dbReference type="PANTHER" id="PTHR41694">
    <property type="entry name" value="ENDOGENOUS RETROVIRUS GROUP K MEMBER POL PROTEIN"/>
    <property type="match status" value="1"/>
</dbReference>
<evidence type="ECO:0000256" key="4">
    <source>
        <dbReference type="ARBA" id="ARBA00022759"/>
    </source>
</evidence>
<dbReference type="GO" id="GO:0035613">
    <property type="term" value="F:RNA stem-loop binding"/>
    <property type="evidence" value="ECO:0007669"/>
    <property type="project" value="TreeGrafter"/>
</dbReference>
<keyword evidence="5" id="KW-0378">Hydrolase</keyword>